<sequence length="103" mass="11662">MRHRVVISEAAEQDLVDLLTYLVPEAGEGIARAYVDRLIDYCTGFETFPERGLRHDDIRPGLRTVGFRRRATIAFTIKDKTVTILRVFHGGRDVVLSDEDDAS</sequence>
<evidence type="ECO:0000313" key="3">
    <source>
        <dbReference type="Proteomes" id="UP001597405"/>
    </source>
</evidence>
<organism evidence="2 3">
    <name type="scientific">Mesorhizobium newzealandense</name>
    <dbReference type="NCBI Taxonomy" id="1300302"/>
    <lineage>
        <taxon>Bacteria</taxon>
        <taxon>Pseudomonadati</taxon>
        <taxon>Pseudomonadota</taxon>
        <taxon>Alphaproteobacteria</taxon>
        <taxon>Hyphomicrobiales</taxon>
        <taxon>Phyllobacteriaceae</taxon>
        <taxon>Mesorhizobium</taxon>
    </lineage>
</organism>
<keyword evidence="3" id="KW-1185">Reference proteome</keyword>
<dbReference type="Gene3D" id="3.30.2310.20">
    <property type="entry name" value="RelE-like"/>
    <property type="match status" value="1"/>
</dbReference>
<dbReference type="EMBL" id="JBHUGZ010000008">
    <property type="protein sequence ID" value="MFD1983801.1"/>
    <property type="molecule type" value="Genomic_DNA"/>
</dbReference>
<keyword evidence="1" id="KW-1277">Toxin-antitoxin system</keyword>
<dbReference type="InterPro" id="IPR007712">
    <property type="entry name" value="RelE/ParE_toxin"/>
</dbReference>
<name>A0ABW4UC99_9HYPH</name>
<dbReference type="RefSeq" id="WP_379098795.1">
    <property type="nucleotide sequence ID" value="NZ_JBHUGZ010000008.1"/>
</dbReference>
<protein>
    <submittedName>
        <fullName evidence="2">Type II toxin-antitoxin system RelE/ParE family toxin</fullName>
    </submittedName>
</protein>
<gene>
    <name evidence="2" type="ORF">ACFSOZ_14110</name>
</gene>
<accession>A0ABW4UC99</accession>
<proteinExistence type="predicted"/>
<evidence type="ECO:0000256" key="1">
    <source>
        <dbReference type="ARBA" id="ARBA00022649"/>
    </source>
</evidence>
<dbReference type="Pfam" id="PF05016">
    <property type="entry name" value="ParE_toxin"/>
    <property type="match status" value="1"/>
</dbReference>
<evidence type="ECO:0000313" key="2">
    <source>
        <dbReference type="EMBL" id="MFD1983801.1"/>
    </source>
</evidence>
<dbReference type="InterPro" id="IPR035093">
    <property type="entry name" value="RelE/ParE_toxin_dom_sf"/>
</dbReference>
<dbReference type="Proteomes" id="UP001597405">
    <property type="component" value="Unassembled WGS sequence"/>
</dbReference>
<reference evidence="3" key="1">
    <citation type="journal article" date="2019" name="Int. J. Syst. Evol. Microbiol.">
        <title>The Global Catalogue of Microorganisms (GCM) 10K type strain sequencing project: providing services to taxonomists for standard genome sequencing and annotation.</title>
        <authorList>
            <consortium name="The Broad Institute Genomics Platform"/>
            <consortium name="The Broad Institute Genome Sequencing Center for Infectious Disease"/>
            <person name="Wu L."/>
            <person name="Ma J."/>
        </authorList>
    </citation>
    <scope>NUCLEOTIDE SEQUENCE [LARGE SCALE GENOMIC DNA]</scope>
    <source>
        <strain evidence="3">CGMCC 1.16225</strain>
    </source>
</reference>
<comment type="caution">
    <text evidence="2">The sequence shown here is derived from an EMBL/GenBank/DDBJ whole genome shotgun (WGS) entry which is preliminary data.</text>
</comment>